<evidence type="ECO:0000256" key="4">
    <source>
        <dbReference type="ARBA" id="ARBA00022737"/>
    </source>
</evidence>
<dbReference type="Pfam" id="PF01657">
    <property type="entry name" value="Stress-antifung"/>
    <property type="match status" value="2"/>
</dbReference>
<keyword evidence="13" id="KW-1185">Reference proteome</keyword>
<dbReference type="InterPro" id="IPR002902">
    <property type="entry name" value="GNK2"/>
</dbReference>
<dbReference type="Proteomes" id="UP001291623">
    <property type="component" value="Unassembled WGS sequence"/>
</dbReference>
<proteinExistence type="inferred from homology"/>
<keyword evidence="3 10" id="KW-0732">Signal</keyword>
<name>A0AAE1RMA8_9SOLA</name>
<sequence>MGYCSLSNPSTCLHYYQFLLKIFLLNFMLQSANTNNIDLHQLVFTTCSTQNQTYQNYDISKLSIVSSLFQEFLDKSLESKFFETYAGDENIAILGSFQCRNDLNYNQCHICTNKLIDMYNHFCGGRIPARVQLTGCYLDYKAEEEREISKLQILHKVCSEKRAKSRSFLEEMGYAFAEIESCGNGFCELSYGKVHVMTQCVGNLGGCDCGECVNKAVQIVHDECAYSLAGDVYLDGCYLSYNYDKYKISHGIDEGKGSGEGAQKLAAIVAGGIVATILLGVVFYFMKSWGKKDDGKL</sequence>
<evidence type="ECO:0000256" key="3">
    <source>
        <dbReference type="ARBA" id="ARBA00022729"/>
    </source>
</evidence>
<comment type="similarity">
    <text evidence="8">Belongs to the cysteine-rich repeat secretory protein family. Plasmodesmata-located proteins (PDLD) subfamily.</text>
</comment>
<evidence type="ECO:0000256" key="6">
    <source>
        <dbReference type="ARBA" id="ARBA00023157"/>
    </source>
</evidence>
<dbReference type="PANTHER" id="PTHR32080">
    <property type="entry name" value="ANTIFUNGAL PROTEIN GINKBILOBIN-2-LIKE"/>
    <property type="match status" value="1"/>
</dbReference>
<keyword evidence="9" id="KW-0812">Transmembrane</keyword>
<reference evidence="12" key="1">
    <citation type="submission" date="2023-12" db="EMBL/GenBank/DDBJ databases">
        <title>Genome assembly of Anisodus tanguticus.</title>
        <authorList>
            <person name="Wang Y.-J."/>
        </authorList>
    </citation>
    <scope>NUCLEOTIDE SEQUENCE</scope>
    <source>
        <strain evidence="12">KB-2021</strain>
        <tissue evidence="12">Leaf</tissue>
    </source>
</reference>
<evidence type="ECO:0000256" key="9">
    <source>
        <dbReference type="SAM" id="Phobius"/>
    </source>
</evidence>
<feature type="chain" id="PRO_5042275994" description="Gnk2-homologous domain-containing protein" evidence="10">
    <location>
        <begin position="35"/>
        <end position="297"/>
    </location>
</feature>
<dbReference type="AlphaFoldDB" id="A0AAE1RMA8"/>
<evidence type="ECO:0000256" key="1">
    <source>
        <dbReference type="ARBA" id="ARBA00004251"/>
    </source>
</evidence>
<dbReference type="PANTHER" id="PTHR32080:SF58">
    <property type="entry name" value="CYSTEINE-RICH REPEAT SECRETORY PROTEIN 39-LIKE"/>
    <property type="match status" value="1"/>
</dbReference>
<feature type="domain" description="Gnk2-homologous" evidence="11">
    <location>
        <begin position="147"/>
        <end position="246"/>
    </location>
</feature>
<evidence type="ECO:0000259" key="11">
    <source>
        <dbReference type="PROSITE" id="PS51473"/>
    </source>
</evidence>
<dbReference type="GO" id="GO:0005886">
    <property type="term" value="C:plasma membrane"/>
    <property type="evidence" value="ECO:0007669"/>
    <property type="project" value="UniProtKB-SubCell"/>
</dbReference>
<feature type="domain" description="Gnk2-homologous" evidence="11">
    <location>
        <begin position="42"/>
        <end position="145"/>
    </location>
</feature>
<dbReference type="PROSITE" id="PS51473">
    <property type="entry name" value="GNK2"/>
    <property type="match status" value="2"/>
</dbReference>
<dbReference type="Gene3D" id="3.30.430.20">
    <property type="entry name" value="Gnk2 domain, C-X8-C-X2-C motif"/>
    <property type="match status" value="2"/>
</dbReference>
<keyword evidence="9" id="KW-1133">Transmembrane helix</keyword>
<organism evidence="12 13">
    <name type="scientific">Anisodus tanguticus</name>
    <dbReference type="NCBI Taxonomy" id="243964"/>
    <lineage>
        <taxon>Eukaryota</taxon>
        <taxon>Viridiplantae</taxon>
        <taxon>Streptophyta</taxon>
        <taxon>Embryophyta</taxon>
        <taxon>Tracheophyta</taxon>
        <taxon>Spermatophyta</taxon>
        <taxon>Magnoliopsida</taxon>
        <taxon>eudicotyledons</taxon>
        <taxon>Gunneridae</taxon>
        <taxon>Pentapetalae</taxon>
        <taxon>asterids</taxon>
        <taxon>lamiids</taxon>
        <taxon>Solanales</taxon>
        <taxon>Solanaceae</taxon>
        <taxon>Solanoideae</taxon>
        <taxon>Hyoscyameae</taxon>
        <taxon>Anisodus</taxon>
    </lineage>
</organism>
<keyword evidence="6" id="KW-1015">Disulfide bond</keyword>
<gene>
    <name evidence="12" type="ORF">RND71_028981</name>
</gene>
<evidence type="ECO:0000313" key="12">
    <source>
        <dbReference type="EMBL" id="KAK4353463.1"/>
    </source>
</evidence>
<evidence type="ECO:0000256" key="8">
    <source>
        <dbReference type="ARBA" id="ARBA00038393"/>
    </source>
</evidence>
<dbReference type="GO" id="GO:0010497">
    <property type="term" value="P:plasmodesmata-mediated intercellular transport"/>
    <property type="evidence" value="ECO:0007669"/>
    <property type="project" value="TreeGrafter"/>
</dbReference>
<dbReference type="InterPro" id="IPR038408">
    <property type="entry name" value="GNK2_sf"/>
</dbReference>
<dbReference type="InterPro" id="IPR051378">
    <property type="entry name" value="Cell2Cell_Antifungal"/>
</dbReference>
<accession>A0AAE1RMA8</accession>
<keyword evidence="2" id="KW-0945">Host-virus interaction</keyword>
<comment type="caution">
    <text evidence="12">The sequence shown here is derived from an EMBL/GenBank/DDBJ whole genome shotgun (WGS) entry which is preliminary data.</text>
</comment>
<evidence type="ECO:0000256" key="10">
    <source>
        <dbReference type="SAM" id="SignalP"/>
    </source>
</evidence>
<evidence type="ECO:0000256" key="2">
    <source>
        <dbReference type="ARBA" id="ARBA00022581"/>
    </source>
</evidence>
<evidence type="ECO:0000313" key="13">
    <source>
        <dbReference type="Proteomes" id="UP001291623"/>
    </source>
</evidence>
<feature type="transmembrane region" description="Helical" evidence="9">
    <location>
        <begin position="265"/>
        <end position="286"/>
    </location>
</feature>
<dbReference type="GO" id="GO:0046739">
    <property type="term" value="P:transport of virus in multicellular host"/>
    <property type="evidence" value="ECO:0007669"/>
    <property type="project" value="TreeGrafter"/>
</dbReference>
<keyword evidence="4" id="KW-0677">Repeat</keyword>
<evidence type="ECO:0000256" key="7">
    <source>
        <dbReference type="ARBA" id="ARBA00024184"/>
    </source>
</evidence>
<comment type="subcellular location">
    <subcellularLocation>
        <location evidence="7">Cell junction</location>
        <location evidence="7">Plasmodesma</location>
    </subcellularLocation>
    <subcellularLocation>
        <location evidence="1">Cell membrane</location>
        <topology evidence="1">Single-pass type I membrane protein</topology>
    </subcellularLocation>
</comment>
<dbReference type="CDD" id="cd23509">
    <property type="entry name" value="Gnk2-like"/>
    <property type="match status" value="2"/>
</dbReference>
<keyword evidence="5" id="KW-0965">Cell junction</keyword>
<evidence type="ECO:0000256" key="5">
    <source>
        <dbReference type="ARBA" id="ARBA00022949"/>
    </source>
</evidence>
<dbReference type="EMBL" id="JAVYJV010000015">
    <property type="protein sequence ID" value="KAK4353463.1"/>
    <property type="molecule type" value="Genomic_DNA"/>
</dbReference>
<protein>
    <recommendedName>
        <fullName evidence="11">Gnk2-homologous domain-containing protein</fullName>
    </recommendedName>
</protein>
<feature type="signal peptide" evidence="10">
    <location>
        <begin position="1"/>
        <end position="34"/>
    </location>
</feature>
<keyword evidence="9" id="KW-0472">Membrane</keyword>
<dbReference type="GO" id="GO:0009506">
    <property type="term" value="C:plasmodesma"/>
    <property type="evidence" value="ECO:0007669"/>
    <property type="project" value="UniProtKB-SubCell"/>
</dbReference>